<keyword evidence="4" id="KW-1185">Reference proteome</keyword>
<sequence>MYQQYPTYNCNEYTQPQGMTLKEKLVLGVAGVVVLGGAVILVRRMIRKQQADATERLTYLDGSAATYAKQIKMAFANDGWWGTNMAALRETIVRIPSKQVLRQTMTAYQKLYNRSMLRDMESELQSSEYSEMLSIISAKPDQYNANASTQVTLAQLQGWAGRLKAAFDKTYGPIPGTDEAAIKAVFSEIPTQTVFAQTGIIYKQMYGRDLITDLKGELEFWEYGPYMQIIQGKPR</sequence>
<keyword evidence="2" id="KW-0812">Transmembrane</keyword>
<dbReference type="EMBL" id="JABAHZ010000009">
    <property type="protein sequence ID" value="NLR82261.1"/>
    <property type="molecule type" value="Genomic_DNA"/>
</dbReference>
<comment type="caution">
    <text evidence="3">The sequence shown here is derived from an EMBL/GenBank/DDBJ whole genome shotgun (WGS) entry which is preliminary data.</text>
</comment>
<dbReference type="InterPro" id="IPR018502">
    <property type="entry name" value="Annexin_repeat"/>
</dbReference>
<keyword evidence="2" id="KW-1133">Transmembrane helix</keyword>
<dbReference type="GO" id="GO:0005509">
    <property type="term" value="F:calcium ion binding"/>
    <property type="evidence" value="ECO:0007669"/>
    <property type="project" value="InterPro"/>
</dbReference>
<accession>A0A847SK39</accession>
<dbReference type="Gene3D" id="1.10.220.10">
    <property type="entry name" value="Annexin"/>
    <property type="match status" value="1"/>
</dbReference>
<evidence type="ECO:0000256" key="2">
    <source>
        <dbReference type="SAM" id="Phobius"/>
    </source>
</evidence>
<dbReference type="RefSeq" id="WP_211092443.1">
    <property type="nucleotide sequence ID" value="NZ_JABAHZ010000009.1"/>
</dbReference>
<reference evidence="3 4" key="1">
    <citation type="submission" date="2020-04" db="EMBL/GenBank/DDBJ databases">
        <authorList>
            <person name="Yin C."/>
        </authorList>
    </citation>
    <scope>NUCLEOTIDE SEQUENCE [LARGE SCALE GENOMIC DNA]</scope>
    <source>
        <strain evidence="3 4">Ak56</strain>
    </source>
</reference>
<dbReference type="InterPro" id="IPR037104">
    <property type="entry name" value="Annexin_sf"/>
</dbReference>
<gene>
    <name evidence="3" type="ORF">HGH91_26835</name>
</gene>
<evidence type="ECO:0000313" key="3">
    <source>
        <dbReference type="EMBL" id="NLR82261.1"/>
    </source>
</evidence>
<organism evidence="3 4">
    <name type="scientific">Chitinophaga eiseniae</name>
    <dbReference type="NCBI Taxonomy" id="634771"/>
    <lineage>
        <taxon>Bacteria</taxon>
        <taxon>Pseudomonadati</taxon>
        <taxon>Bacteroidota</taxon>
        <taxon>Chitinophagia</taxon>
        <taxon>Chitinophagales</taxon>
        <taxon>Chitinophagaceae</taxon>
        <taxon>Chitinophaga</taxon>
    </lineage>
</organism>
<feature type="transmembrane region" description="Helical" evidence="2">
    <location>
        <begin position="25"/>
        <end position="42"/>
    </location>
</feature>
<dbReference type="Proteomes" id="UP000552864">
    <property type="component" value="Unassembled WGS sequence"/>
</dbReference>
<dbReference type="PROSITE" id="PS51897">
    <property type="entry name" value="ANNEXIN_2"/>
    <property type="match status" value="1"/>
</dbReference>
<keyword evidence="2" id="KW-0472">Membrane</keyword>
<protein>
    <submittedName>
        <fullName evidence="3">Annexin</fullName>
    </submittedName>
</protein>
<name>A0A847SK39_9BACT</name>
<keyword evidence="1" id="KW-0677">Repeat</keyword>
<dbReference type="AlphaFoldDB" id="A0A847SK39"/>
<evidence type="ECO:0000313" key="4">
    <source>
        <dbReference type="Proteomes" id="UP000552864"/>
    </source>
</evidence>
<evidence type="ECO:0000256" key="1">
    <source>
        <dbReference type="ARBA" id="ARBA00022737"/>
    </source>
</evidence>
<dbReference type="GO" id="GO:0005544">
    <property type="term" value="F:calcium-dependent phospholipid binding"/>
    <property type="evidence" value="ECO:0007669"/>
    <property type="project" value="InterPro"/>
</dbReference>
<dbReference type="SUPFAM" id="SSF47874">
    <property type="entry name" value="Annexin"/>
    <property type="match status" value="1"/>
</dbReference>
<proteinExistence type="predicted"/>